<dbReference type="FunFam" id="3.40.50.1000:FF:000001">
    <property type="entry name" value="Phospholipid-transporting ATPase IC"/>
    <property type="match status" value="1"/>
</dbReference>
<keyword evidence="11 14" id="KW-1133">Transmembrane helix</keyword>
<dbReference type="InterPro" id="IPR001757">
    <property type="entry name" value="P_typ_ATPase"/>
</dbReference>
<dbReference type="EC" id="7.2.2.10" evidence="3"/>
<dbReference type="NCBIfam" id="TIGR01494">
    <property type="entry name" value="ATPase_P-type"/>
    <property type="match status" value="3"/>
</dbReference>
<dbReference type="InterPro" id="IPR008250">
    <property type="entry name" value="ATPase_P-typ_transduc_dom_A_sf"/>
</dbReference>
<keyword evidence="12 14" id="KW-0472">Membrane</keyword>
<dbReference type="Gene3D" id="3.40.50.1000">
    <property type="entry name" value="HAD superfamily/HAD-like"/>
    <property type="match status" value="2"/>
</dbReference>
<dbReference type="GO" id="GO:0005388">
    <property type="term" value="F:P-type calcium transporter activity"/>
    <property type="evidence" value="ECO:0007669"/>
    <property type="project" value="UniProtKB-EC"/>
</dbReference>
<dbReference type="GO" id="GO:0005524">
    <property type="term" value="F:ATP binding"/>
    <property type="evidence" value="ECO:0007669"/>
    <property type="project" value="UniProtKB-KW"/>
</dbReference>
<dbReference type="InterPro" id="IPR036412">
    <property type="entry name" value="HAD-like_sf"/>
</dbReference>
<evidence type="ECO:0000256" key="2">
    <source>
        <dbReference type="ARBA" id="ARBA00005675"/>
    </source>
</evidence>
<feature type="transmembrane region" description="Helical" evidence="14">
    <location>
        <begin position="253"/>
        <end position="271"/>
    </location>
</feature>
<dbReference type="GO" id="GO:0140352">
    <property type="term" value="P:export from cell"/>
    <property type="evidence" value="ECO:0007669"/>
    <property type="project" value="UniProtKB-ARBA"/>
</dbReference>
<dbReference type="SUPFAM" id="SSF81665">
    <property type="entry name" value="Calcium ATPase, transmembrane domain M"/>
    <property type="match status" value="1"/>
</dbReference>
<dbReference type="PRINTS" id="PR00120">
    <property type="entry name" value="HATPASE"/>
</dbReference>
<feature type="transmembrane region" description="Helical" evidence="14">
    <location>
        <begin position="741"/>
        <end position="770"/>
    </location>
</feature>
<dbReference type="InterPro" id="IPR044492">
    <property type="entry name" value="P_typ_ATPase_HD_dom"/>
</dbReference>
<reference evidence="16" key="2">
    <citation type="journal article" date="2021" name="PeerJ">
        <title>Extensive microbial diversity within the chicken gut microbiome revealed by metagenomics and culture.</title>
        <authorList>
            <person name="Gilroy R."/>
            <person name="Ravi A."/>
            <person name="Getino M."/>
            <person name="Pursley I."/>
            <person name="Horton D.L."/>
            <person name="Alikhan N.F."/>
            <person name="Baker D."/>
            <person name="Gharbi K."/>
            <person name="Hall N."/>
            <person name="Watson M."/>
            <person name="Adriaenssens E.M."/>
            <person name="Foster-Nyarko E."/>
            <person name="Jarju S."/>
            <person name="Secka A."/>
            <person name="Antonio M."/>
            <person name="Oren A."/>
            <person name="Chaudhuri R.R."/>
            <person name="La Ragione R."/>
            <person name="Hildebrand F."/>
            <person name="Pallen M.J."/>
        </authorList>
    </citation>
    <scope>NUCLEOTIDE SEQUENCE</scope>
    <source>
        <strain evidence="16">CHK195-4489</strain>
    </source>
</reference>
<evidence type="ECO:0000256" key="14">
    <source>
        <dbReference type="SAM" id="Phobius"/>
    </source>
</evidence>
<dbReference type="InterPro" id="IPR023298">
    <property type="entry name" value="ATPase_P-typ_TM_dom_sf"/>
</dbReference>
<keyword evidence="8" id="KW-0547">Nucleotide-binding</keyword>
<feature type="transmembrane region" description="Helical" evidence="14">
    <location>
        <begin position="854"/>
        <end position="875"/>
    </location>
</feature>
<accession>A0A9D1I882</accession>
<evidence type="ECO:0000256" key="13">
    <source>
        <dbReference type="ARBA" id="ARBA00048694"/>
    </source>
</evidence>
<keyword evidence="5" id="KW-0109">Calcium transport</keyword>
<dbReference type="Pfam" id="PF00122">
    <property type="entry name" value="E1-E2_ATPase"/>
    <property type="match status" value="1"/>
</dbReference>
<evidence type="ECO:0000313" key="17">
    <source>
        <dbReference type="Proteomes" id="UP000824089"/>
    </source>
</evidence>
<dbReference type="AlphaFoldDB" id="A0A9D1I882"/>
<evidence type="ECO:0000256" key="9">
    <source>
        <dbReference type="ARBA" id="ARBA00022840"/>
    </source>
</evidence>
<keyword evidence="6 14" id="KW-0812">Transmembrane</keyword>
<dbReference type="Pfam" id="PF00690">
    <property type="entry name" value="Cation_ATPase_N"/>
    <property type="match status" value="1"/>
</dbReference>
<dbReference type="SUPFAM" id="SSF56784">
    <property type="entry name" value="HAD-like"/>
    <property type="match status" value="1"/>
</dbReference>
<evidence type="ECO:0000313" key="16">
    <source>
        <dbReference type="EMBL" id="HIU28740.1"/>
    </source>
</evidence>
<keyword evidence="5" id="KW-0406">Ion transport</keyword>
<keyword evidence="9" id="KW-0067">ATP-binding</keyword>
<feature type="transmembrane region" description="Helical" evidence="14">
    <location>
        <begin position="674"/>
        <end position="698"/>
    </location>
</feature>
<sequence>MKHYLNKAEDVLKALEAGADGLTSEEALKRQEGYGKNKLEEAKKTSIIKRFLLQLADPMILILIAAAVISAVTATIDGGEGYADVIIILVVVLINAILGVVQESKAEAAIEALQKMSAATSKVLRDGRISVVKSEDLVPGDVVILEAGDAVPADGRILESASLKIEEAALTGESVPVNKYSDPLNSGEDGKEIPLGDRKNMMYMGSTVVYGRGKAVVTEIGMKTEMGKIANALTLAEEGKTPLQIKLAQLSKTLTWIVLGICVFIFAFNIIKAGDFHFEPILDSFMVAVSLAVAAIPEGLATVVTIVLSIGVTKMSKRNAIIRKLTAVETLGCAQIICSDKTGTLTQNKMTVVDHFGDDEQLLGRAMALCSDAELDPEKNEATGEPTECALVNYANAIGLSKNALKAEYPRVSELPFDSMRKMMTTFHERDGKIIQYTKGAPDEILKRCTRYIENGEIREMTEEYKNKILAANKEMADKALRVLSAAMREYDTLPEEPSSETAENDLIFIGLTGMIDPIRPEVKAAIEECKSAGIRAVMITGDHRDTAIAIAKELGIIQDESQAITGAELNEMSDEELDRRIAEFGVYARVQPEHKVRIVNAWRKNGCITAMTGDGVNDAPSIKNADIGIGMGITGTDVTKNVADMVLADDNFATIVGAVGEGRRIYDNIRKAIQFLLGSNMSEVLSVFFSSIFGFVILKPVHLLWINLITDCFPALALGIEKGEADLMKRKPRNPKDGIFAGGLGIDVVYQGVLVSALTVLAFLIGNYFEHGVWSLFNADSGHGITMAFLTMSMAEIFHSFNMRSQRGSIFKLKTQNGILWGAGALSLILTTLVIEVPFLADAFDFVAIGLKEYVIALGLAFAVIPIVEIVKLIQRSLAKKK</sequence>
<feature type="transmembrane region" description="Helical" evidence="14">
    <location>
        <begin position="782"/>
        <end position="799"/>
    </location>
</feature>
<dbReference type="SFLD" id="SFLDG00002">
    <property type="entry name" value="C1.7:_P-type_atpase_like"/>
    <property type="match status" value="1"/>
</dbReference>
<dbReference type="InterPro" id="IPR004014">
    <property type="entry name" value="ATPase_P-typ_cation-transptr_N"/>
</dbReference>
<dbReference type="Gene3D" id="1.20.1110.10">
    <property type="entry name" value="Calcium-transporting ATPase, transmembrane domain"/>
    <property type="match status" value="2"/>
</dbReference>
<evidence type="ECO:0000256" key="10">
    <source>
        <dbReference type="ARBA" id="ARBA00022967"/>
    </source>
</evidence>
<dbReference type="Proteomes" id="UP000824089">
    <property type="component" value="Unassembled WGS sequence"/>
</dbReference>
<dbReference type="SFLD" id="SFLDS00003">
    <property type="entry name" value="Haloacid_Dehalogenase"/>
    <property type="match status" value="1"/>
</dbReference>
<dbReference type="InterPro" id="IPR018303">
    <property type="entry name" value="ATPase_P-typ_P_site"/>
</dbReference>
<keyword evidence="7" id="KW-0479">Metal-binding</keyword>
<feature type="transmembrane region" description="Helical" evidence="14">
    <location>
        <begin position="51"/>
        <end position="76"/>
    </location>
</feature>
<dbReference type="SMART" id="SM00831">
    <property type="entry name" value="Cation_ATPase_N"/>
    <property type="match status" value="1"/>
</dbReference>
<keyword evidence="4" id="KW-1003">Cell membrane</keyword>
<dbReference type="InterPro" id="IPR059000">
    <property type="entry name" value="ATPase_P-type_domA"/>
</dbReference>
<dbReference type="SUPFAM" id="SSF81660">
    <property type="entry name" value="Metal cation-transporting ATPase, ATP-binding domain N"/>
    <property type="match status" value="1"/>
</dbReference>
<evidence type="ECO:0000256" key="4">
    <source>
        <dbReference type="ARBA" id="ARBA00022475"/>
    </source>
</evidence>
<dbReference type="FunFam" id="3.40.50.1000:FF:000028">
    <property type="entry name" value="Calcium-transporting P-type ATPase, putative"/>
    <property type="match status" value="1"/>
</dbReference>
<dbReference type="Pfam" id="PF00689">
    <property type="entry name" value="Cation_ATPase_C"/>
    <property type="match status" value="1"/>
</dbReference>
<feature type="transmembrane region" description="Helical" evidence="14">
    <location>
        <begin position="82"/>
        <end position="101"/>
    </location>
</feature>
<evidence type="ECO:0000256" key="1">
    <source>
        <dbReference type="ARBA" id="ARBA00004651"/>
    </source>
</evidence>
<feature type="transmembrane region" description="Helical" evidence="14">
    <location>
        <begin position="704"/>
        <end position="721"/>
    </location>
</feature>
<dbReference type="PANTHER" id="PTHR42861">
    <property type="entry name" value="CALCIUM-TRANSPORTING ATPASE"/>
    <property type="match status" value="1"/>
</dbReference>
<protein>
    <recommendedName>
        <fullName evidence="3">P-type Ca(2+) transporter</fullName>
        <ecNumber evidence="3">7.2.2.10</ecNumber>
    </recommendedName>
</protein>
<dbReference type="GO" id="GO:0046872">
    <property type="term" value="F:metal ion binding"/>
    <property type="evidence" value="ECO:0007669"/>
    <property type="project" value="UniProtKB-KW"/>
</dbReference>
<dbReference type="FunFam" id="2.70.150.10:FF:000016">
    <property type="entry name" value="Calcium-transporting P-type ATPase putative"/>
    <property type="match status" value="1"/>
</dbReference>
<name>A0A9D1I882_9CLOT</name>
<evidence type="ECO:0000256" key="6">
    <source>
        <dbReference type="ARBA" id="ARBA00022692"/>
    </source>
</evidence>
<dbReference type="GO" id="GO:0016887">
    <property type="term" value="F:ATP hydrolysis activity"/>
    <property type="evidence" value="ECO:0007669"/>
    <property type="project" value="InterPro"/>
</dbReference>
<evidence type="ECO:0000256" key="12">
    <source>
        <dbReference type="ARBA" id="ARBA00023136"/>
    </source>
</evidence>
<dbReference type="PRINTS" id="PR00119">
    <property type="entry name" value="CATATPASE"/>
</dbReference>
<dbReference type="SFLD" id="SFLDF00027">
    <property type="entry name" value="p-type_atpase"/>
    <property type="match status" value="1"/>
</dbReference>
<dbReference type="CDD" id="cd02089">
    <property type="entry name" value="P-type_ATPase_Ca_prok"/>
    <property type="match status" value="1"/>
</dbReference>
<comment type="caution">
    <text evidence="16">The sequence shown here is derived from an EMBL/GenBank/DDBJ whole genome shotgun (WGS) entry which is preliminary data.</text>
</comment>
<feature type="transmembrane region" description="Helical" evidence="14">
    <location>
        <begin position="291"/>
        <end position="313"/>
    </location>
</feature>
<comment type="catalytic activity">
    <reaction evidence="13">
        <text>Ca(2+)(in) + ATP + H2O = Ca(2+)(out) + ADP + phosphate + H(+)</text>
        <dbReference type="Rhea" id="RHEA:18105"/>
        <dbReference type="ChEBI" id="CHEBI:15377"/>
        <dbReference type="ChEBI" id="CHEBI:15378"/>
        <dbReference type="ChEBI" id="CHEBI:29108"/>
        <dbReference type="ChEBI" id="CHEBI:30616"/>
        <dbReference type="ChEBI" id="CHEBI:43474"/>
        <dbReference type="ChEBI" id="CHEBI:456216"/>
        <dbReference type="EC" id="7.2.2.10"/>
    </reaction>
</comment>
<evidence type="ECO:0000256" key="8">
    <source>
        <dbReference type="ARBA" id="ARBA00022741"/>
    </source>
</evidence>
<dbReference type="InterPro" id="IPR006068">
    <property type="entry name" value="ATPase_P-typ_cation-transptr_C"/>
</dbReference>
<evidence type="ECO:0000256" key="5">
    <source>
        <dbReference type="ARBA" id="ARBA00022568"/>
    </source>
</evidence>
<evidence type="ECO:0000256" key="3">
    <source>
        <dbReference type="ARBA" id="ARBA00012790"/>
    </source>
</evidence>
<proteinExistence type="inferred from homology"/>
<evidence type="ECO:0000256" key="11">
    <source>
        <dbReference type="ARBA" id="ARBA00022989"/>
    </source>
</evidence>
<dbReference type="InterPro" id="IPR023214">
    <property type="entry name" value="HAD_sf"/>
</dbReference>
<keyword evidence="5" id="KW-0813">Transport</keyword>
<dbReference type="GO" id="GO:0005886">
    <property type="term" value="C:plasma membrane"/>
    <property type="evidence" value="ECO:0007669"/>
    <property type="project" value="UniProtKB-SubCell"/>
</dbReference>
<comment type="similarity">
    <text evidence="2">Belongs to the cation transport ATPase (P-type) (TC 3.A.3) family. Type IIA subfamily.</text>
</comment>
<dbReference type="Gene3D" id="2.70.150.10">
    <property type="entry name" value="Calcium-transporting ATPase, cytoplasmic transduction domain A"/>
    <property type="match status" value="1"/>
</dbReference>
<keyword evidence="10" id="KW-1278">Translocase</keyword>
<dbReference type="SUPFAM" id="SSF81653">
    <property type="entry name" value="Calcium ATPase, transduction domain A"/>
    <property type="match status" value="1"/>
</dbReference>
<gene>
    <name evidence="16" type="ORF">IAD50_00405</name>
</gene>
<comment type="subcellular location">
    <subcellularLocation>
        <location evidence="1">Cell membrane</location>
        <topology evidence="1">Multi-pass membrane protein</topology>
    </subcellularLocation>
</comment>
<dbReference type="Gene3D" id="3.40.1110.10">
    <property type="entry name" value="Calcium-transporting ATPase, cytoplasmic domain N"/>
    <property type="match status" value="2"/>
</dbReference>
<organism evidence="16 17">
    <name type="scientific">Candidatus Egerieisoma faecipullorum</name>
    <dbReference type="NCBI Taxonomy" id="2840963"/>
    <lineage>
        <taxon>Bacteria</taxon>
        <taxon>Bacillati</taxon>
        <taxon>Bacillota</taxon>
        <taxon>Clostridia</taxon>
        <taxon>Eubacteriales</taxon>
        <taxon>Clostridiaceae</taxon>
        <taxon>Clostridiaceae incertae sedis</taxon>
        <taxon>Candidatus Egerieisoma</taxon>
    </lineage>
</organism>
<dbReference type="EMBL" id="DVMM01000007">
    <property type="protein sequence ID" value="HIU28740.1"/>
    <property type="molecule type" value="Genomic_DNA"/>
</dbReference>
<evidence type="ECO:0000256" key="7">
    <source>
        <dbReference type="ARBA" id="ARBA00022723"/>
    </source>
</evidence>
<evidence type="ECO:0000259" key="15">
    <source>
        <dbReference type="SMART" id="SM00831"/>
    </source>
</evidence>
<dbReference type="PROSITE" id="PS00154">
    <property type="entry name" value="ATPASE_E1_E2"/>
    <property type="match status" value="1"/>
</dbReference>
<keyword evidence="5" id="KW-0106">Calcium</keyword>
<feature type="domain" description="Cation-transporting P-type ATPase N-terminal" evidence="15">
    <location>
        <begin position="2"/>
        <end position="75"/>
    </location>
</feature>
<feature type="transmembrane region" description="Helical" evidence="14">
    <location>
        <begin position="820"/>
        <end position="842"/>
    </location>
</feature>
<dbReference type="InterPro" id="IPR023299">
    <property type="entry name" value="ATPase_P-typ_cyto_dom_N"/>
</dbReference>
<reference evidence="16" key="1">
    <citation type="submission" date="2020-10" db="EMBL/GenBank/DDBJ databases">
        <authorList>
            <person name="Gilroy R."/>
        </authorList>
    </citation>
    <scope>NUCLEOTIDE SEQUENCE</scope>
    <source>
        <strain evidence="16">CHK195-4489</strain>
    </source>
</reference>
<dbReference type="Pfam" id="PF13246">
    <property type="entry name" value="Cation_ATPase"/>
    <property type="match status" value="1"/>
</dbReference>